<dbReference type="SUPFAM" id="SSF55961">
    <property type="entry name" value="Bet v1-like"/>
    <property type="match status" value="1"/>
</dbReference>
<evidence type="ECO:0000313" key="2">
    <source>
        <dbReference type="Proteomes" id="UP000003980"/>
    </source>
</evidence>
<dbReference type="eggNOG" id="arCOG01928">
    <property type="taxonomic scope" value="Archaea"/>
</dbReference>
<gene>
    <name evidence="1" type="ORF">MetMK1DRAFT_00011550</name>
</gene>
<organism evidence="1 2">
    <name type="scientific">Metallosphaera yellowstonensis MK1</name>
    <dbReference type="NCBI Taxonomy" id="671065"/>
    <lineage>
        <taxon>Archaea</taxon>
        <taxon>Thermoproteota</taxon>
        <taxon>Thermoprotei</taxon>
        <taxon>Sulfolobales</taxon>
        <taxon>Sulfolobaceae</taxon>
        <taxon>Metallosphaera</taxon>
    </lineage>
</organism>
<dbReference type="Proteomes" id="UP000003980">
    <property type="component" value="Unassembled WGS sequence"/>
</dbReference>
<dbReference type="OrthoDB" id="34326at2157"/>
<evidence type="ECO:0008006" key="3">
    <source>
        <dbReference type="Google" id="ProtNLM"/>
    </source>
</evidence>
<dbReference type="Gene3D" id="3.30.530.20">
    <property type="match status" value="1"/>
</dbReference>
<dbReference type="Pfam" id="PF06240">
    <property type="entry name" value="COXG"/>
    <property type="match status" value="1"/>
</dbReference>
<proteinExistence type="predicted"/>
<evidence type="ECO:0000313" key="1">
    <source>
        <dbReference type="EMBL" id="EHP70652.1"/>
    </source>
</evidence>
<reference evidence="1 2" key="1">
    <citation type="submission" date="2012-01" db="EMBL/GenBank/DDBJ databases">
        <title>Improved High-Quality Draft sequence of Metallosphaera yellowstonensis MK1.</title>
        <authorList>
            <consortium name="US DOE Joint Genome Institute"/>
            <person name="Lucas S."/>
            <person name="Han J."/>
            <person name="Cheng J.-F."/>
            <person name="Goodwin L."/>
            <person name="Pitluck S."/>
            <person name="Peters L."/>
            <person name="Teshima H."/>
            <person name="Detter J.C."/>
            <person name="Han C."/>
            <person name="Tapia R."/>
            <person name="Land M."/>
            <person name="Hauser L."/>
            <person name="Kyrpides N."/>
            <person name="Kozubal M."/>
            <person name="Macur R.E."/>
            <person name="Jay Z."/>
            <person name="Inskeep W."/>
            <person name="Woyke T."/>
        </authorList>
    </citation>
    <scope>NUCLEOTIDE SEQUENCE [LARGE SCALE GENOMIC DNA]</scope>
    <source>
        <strain evidence="1 2">MK1</strain>
    </source>
</reference>
<dbReference type="InterPro" id="IPR010419">
    <property type="entry name" value="CO_DH_gsu"/>
</dbReference>
<dbReference type="InterPro" id="IPR023393">
    <property type="entry name" value="START-like_dom_sf"/>
</dbReference>
<protein>
    <recommendedName>
        <fullName evidence="3">Carbon monoxide dehydrogenase subunit G</fullName>
    </recommendedName>
</protein>
<dbReference type="RefSeq" id="WP_009071440.1">
    <property type="nucleotide sequence ID" value="NZ_JH597761.1"/>
</dbReference>
<accession>H2C331</accession>
<sequence length="136" mass="14949">MSKIGGVEKVRDNDKAMTFLSDYRNLLECIPGVRRMESGRFVVEASIGPMRVELSGEVKEHKVTGRQVTNLMEVLGPGLTLVIKTIVEVGDNELNWSADYDISGALAKALQNTIGREAERVSRQIISCTVSKINAK</sequence>
<dbReference type="AlphaFoldDB" id="H2C331"/>
<name>H2C331_9CREN</name>
<dbReference type="HOGENOM" id="CLU_155014_0_0_2"/>
<dbReference type="EMBL" id="JH597761">
    <property type="protein sequence ID" value="EHP70652.1"/>
    <property type="molecule type" value="Genomic_DNA"/>
</dbReference>
<keyword evidence="2" id="KW-1185">Reference proteome</keyword>